<name>A0A2V2YDY1_9BACL</name>
<dbReference type="EMBL" id="QGTQ01000044">
    <property type="protein sequence ID" value="PWV90246.1"/>
    <property type="molecule type" value="Genomic_DNA"/>
</dbReference>
<organism evidence="4 5">
    <name type="scientific">Paenibacillus cellulosilyticus</name>
    <dbReference type="NCBI Taxonomy" id="375489"/>
    <lineage>
        <taxon>Bacteria</taxon>
        <taxon>Bacillati</taxon>
        <taxon>Bacillota</taxon>
        <taxon>Bacilli</taxon>
        <taxon>Bacillales</taxon>
        <taxon>Paenibacillaceae</taxon>
        <taxon>Paenibacillus</taxon>
    </lineage>
</organism>
<reference evidence="4 5" key="1">
    <citation type="submission" date="2018-05" db="EMBL/GenBank/DDBJ databases">
        <title>Genomic Encyclopedia of Type Strains, Phase III (KMG-III): the genomes of soil and plant-associated and newly described type strains.</title>
        <authorList>
            <person name="Whitman W."/>
        </authorList>
    </citation>
    <scope>NUCLEOTIDE SEQUENCE [LARGE SCALE GENOMIC DNA]</scope>
    <source>
        <strain evidence="4 5">CECT 5696</strain>
    </source>
</reference>
<dbReference type="Pfam" id="PF17289">
    <property type="entry name" value="Terminase_6C"/>
    <property type="match status" value="1"/>
</dbReference>
<feature type="region of interest" description="Disordered" evidence="2">
    <location>
        <begin position="469"/>
        <end position="496"/>
    </location>
</feature>
<evidence type="ECO:0000313" key="4">
    <source>
        <dbReference type="EMBL" id="PWV90246.1"/>
    </source>
</evidence>
<feature type="domain" description="Terminase large subunit gp17-like C-terminal" evidence="3">
    <location>
        <begin position="316"/>
        <end position="458"/>
    </location>
</feature>
<dbReference type="NCBIfam" id="TIGR01630">
    <property type="entry name" value="psiM2_ORF9"/>
    <property type="match status" value="1"/>
</dbReference>
<evidence type="ECO:0000256" key="2">
    <source>
        <dbReference type="SAM" id="MobiDB-lite"/>
    </source>
</evidence>
<dbReference type="InterPro" id="IPR035421">
    <property type="entry name" value="Terminase_6C"/>
</dbReference>
<protein>
    <submittedName>
        <fullName evidence="4">Putative phage terminase large subunit-like protein</fullName>
    </submittedName>
</protein>
<feature type="compositionally biased region" description="Polar residues" evidence="2">
    <location>
        <begin position="486"/>
        <end position="496"/>
    </location>
</feature>
<evidence type="ECO:0000256" key="1">
    <source>
        <dbReference type="ARBA" id="ARBA00022612"/>
    </source>
</evidence>
<evidence type="ECO:0000313" key="5">
    <source>
        <dbReference type="Proteomes" id="UP000246635"/>
    </source>
</evidence>
<proteinExistence type="predicted"/>
<gene>
    <name evidence="4" type="ORF">DFQ01_14422</name>
</gene>
<dbReference type="Pfam" id="PF03237">
    <property type="entry name" value="Terminase_6N"/>
    <property type="match status" value="1"/>
</dbReference>
<dbReference type="Proteomes" id="UP000246635">
    <property type="component" value="Unassembled WGS sequence"/>
</dbReference>
<dbReference type="InterPro" id="IPR006517">
    <property type="entry name" value="Phage_terminase_lsu-like_C"/>
</dbReference>
<keyword evidence="5" id="KW-1185">Reference proteome</keyword>
<feature type="compositionally biased region" description="Basic and acidic residues" evidence="2">
    <location>
        <begin position="469"/>
        <end position="484"/>
    </location>
</feature>
<dbReference type="AlphaFoldDB" id="A0A2V2YDY1"/>
<dbReference type="RefSeq" id="WP_174812456.1">
    <property type="nucleotide sequence ID" value="NZ_CP054610.1"/>
</dbReference>
<dbReference type="Gene3D" id="3.30.420.240">
    <property type="match status" value="1"/>
</dbReference>
<evidence type="ECO:0000259" key="3">
    <source>
        <dbReference type="Pfam" id="PF17289"/>
    </source>
</evidence>
<sequence>MSGLSQRLPSLDAVQQARAYHSLKYFLGYESNGRWKSGNHLDVLTNTLERVSSGELRRVIVTMPPRHGKSEVVSKKFPAWHIGRNPEDEMIISSYSIDLSRGFSRLARDTLAANTAVFETEVDPDNKGAESWGVKGHRGGLNAAGVGGPITGKGARIAIIDDPIKNAEEANSQVMRQKVWDWYTSTLYTRLTPDGRIVVVMTRWHEDDLVGRLLKKEEEDIAAGVHEGERWTVINFPALAEADDYLGRDPDEPLWPEYGFDAKRLAQIRRDVGSYVFNALYQQRPSAAEGAMLKRHWWQYYTFDPTRKAYDEMVQSWDCTFKDSDGSDYVVGQVWGRIGANKYLLDQVRARMDINATMQAITQLSAKWPRAKLKLVEDKANGPAVIQMLRNKIGGLVPVNPEGGKIARASAVAPEIEAGNVFLPEGAAWVSDFVEECAAFPRGAHDDQVDAMTQAINRLQYRFIAQPGPEEKGGFYTPTEREELGGNQTSGIRRLR</sequence>
<keyword evidence="1" id="KW-1188">Viral release from host cell</keyword>
<comment type="caution">
    <text evidence="4">The sequence shown here is derived from an EMBL/GenBank/DDBJ whole genome shotgun (WGS) entry which is preliminary data.</text>
</comment>
<accession>A0A2V2YDY1</accession>